<evidence type="ECO:0000313" key="14">
    <source>
        <dbReference type="Proteomes" id="UP001152759"/>
    </source>
</evidence>
<evidence type="ECO:0000256" key="7">
    <source>
        <dbReference type="ARBA" id="ARBA00022989"/>
    </source>
</evidence>
<keyword evidence="8 11" id="KW-0333">Golgi apparatus</keyword>
<keyword evidence="6 11" id="KW-0735">Signal-anchor</keyword>
<keyword evidence="4" id="KW-0808">Transferase</keyword>
<keyword evidence="9 11" id="KW-0472">Membrane</keyword>
<keyword evidence="5 11" id="KW-0812">Transmembrane</keyword>
<keyword evidence="7 11" id="KW-1133">Transmembrane helix</keyword>
<feature type="compositionally biased region" description="Polar residues" evidence="12">
    <location>
        <begin position="99"/>
        <end position="119"/>
    </location>
</feature>
<evidence type="ECO:0000256" key="1">
    <source>
        <dbReference type="ARBA" id="ARBA00004323"/>
    </source>
</evidence>
<evidence type="ECO:0000256" key="5">
    <source>
        <dbReference type="ARBA" id="ARBA00022692"/>
    </source>
</evidence>
<evidence type="ECO:0000256" key="12">
    <source>
        <dbReference type="SAM" id="MobiDB-lite"/>
    </source>
</evidence>
<name>A0A9P0FA80_BEMTA</name>
<feature type="region of interest" description="Disordered" evidence="12">
    <location>
        <begin position="99"/>
        <end position="133"/>
    </location>
</feature>
<dbReference type="EMBL" id="OU963869">
    <property type="protein sequence ID" value="CAH0394848.1"/>
    <property type="molecule type" value="Genomic_DNA"/>
</dbReference>
<evidence type="ECO:0000256" key="6">
    <source>
        <dbReference type="ARBA" id="ARBA00022968"/>
    </source>
</evidence>
<evidence type="ECO:0000256" key="2">
    <source>
        <dbReference type="ARBA" id="ARBA00008661"/>
    </source>
</evidence>
<evidence type="ECO:0000256" key="10">
    <source>
        <dbReference type="ARBA" id="ARBA00023180"/>
    </source>
</evidence>
<proteinExistence type="inferred from homology"/>
<evidence type="ECO:0000256" key="8">
    <source>
        <dbReference type="ARBA" id="ARBA00023034"/>
    </source>
</evidence>
<evidence type="ECO:0000256" key="11">
    <source>
        <dbReference type="RuleBase" id="RU363063"/>
    </source>
</evidence>
<dbReference type="GO" id="GO:0000139">
    <property type="term" value="C:Golgi membrane"/>
    <property type="evidence" value="ECO:0007669"/>
    <property type="project" value="UniProtKB-SubCell"/>
</dbReference>
<protein>
    <recommendedName>
        <fullName evidence="11">Hexosyltransferase</fullName>
        <ecNumber evidence="11">2.4.1.-</ecNumber>
    </recommendedName>
</protein>
<dbReference type="PANTHER" id="PTHR11214:SF379">
    <property type="entry name" value="HEXOSYLTRANSFERASE-RELATED"/>
    <property type="match status" value="1"/>
</dbReference>
<dbReference type="InterPro" id="IPR002659">
    <property type="entry name" value="Glyco_trans_31"/>
</dbReference>
<accession>A0A9P0FA80</accession>
<dbReference type="Pfam" id="PF01762">
    <property type="entry name" value="Galactosyl_T"/>
    <property type="match status" value="1"/>
</dbReference>
<dbReference type="Gene3D" id="3.90.550.50">
    <property type="match status" value="1"/>
</dbReference>
<dbReference type="GO" id="GO:0006493">
    <property type="term" value="P:protein O-linked glycosylation"/>
    <property type="evidence" value="ECO:0007669"/>
    <property type="project" value="TreeGrafter"/>
</dbReference>
<comment type="similarity">
    <text evidence="2 11">Belongs to the glycosyltransferase 31 family.</text>
</comment>
<feature type="transmembrane region" description="Helical" evidence="11">
    <location>
        <begin position="25"/>
        <end position="44"/>
    </location>
</feature>
<organism evidence="13 14">
    <name type="scientific">Bemisia tabaci</name>
    <name type="common">Sweetpotato whitefly</name>
    <name type="synonym">Aleurodes tabaci</name>
    <dbReference type="NCBI Taxonomy" id="7038"/>
    <lineage>
        <taxon>Eukaryota</taxon>
        <taxon>Metazoa</taxon>
        <taxon>Ecdysozoa</taxon>
        <taxon>Arthropoda</taxon>
        <taxon>Hexapoda</taxon>
        <taxon>Insecta</taxon>
        <taxon>Pterygota</taxon>
        <taxon>Neoptera</taxon>
        <taxon>Paraneoptera</taxon>
        <taxon>Hemiptera</taxon>
        <taxon>Sternorrhyncha</taxon>
        <taxon>Aleyrodoidea</taxon>
        <taxon>Aleyrodidae</taxon>
        <taxon>Aleyrodinae</taxon>
        <taxon>Bemisia</taxon>
    </lineage>
</organism>
<evidence type="ECO:0000256" key="9">
    <source>
        <dbReference type="ARBA" id="ARBA00023136"/>
    </source>
</evidence>
<evidence type="ECO:0000256" key="3">
    <source>
        <dbReference type="ARBA" id="ARBA00022676"/>
    </source>
</evidence>
<keyword evidence="10" id="KW-0325">Glycoprotein</keyword>
<dbReference type="KEGG" id="btab:109038732"/>
<reference evidence="13" key="1">
    <citation type="submission" date="2021-12" db="EMBL/GenBank/DDBJ databases">
        <authorList>
            <person name="King R."/>
        </authorList>
    </citation>
    <scope>NUCLEOTIDE SEQUENCE</scope>
</reference>
<dbReference type="PANTHER" id="PTHR11214">
    <property type="entry name" value="BETA-1,3-N-ACETYLGLUCOSAMINYLTRANSFERASE"/>
    <property type="match status" value="1"/>
</dbReference>
<dbReference type="AlphaFoldDB" id="A0A9P0FA80"/>
<keyword evidence="14" id="KW-1185">Reference proteome</keyword>
<evidence type="ECO:0000313" key="13">
    <source>
        <dbReference type="EMBL" id="CAH0394848.1"/>
    </source>
</evidence>
<evidence type="ECO:0000256" key="4">
    <source>
        <dbReference type="ARBA" id="ARBA00022679"/>
    </source>
</evidence>
<gene>
    <name evidence="13" type="ORF">BEMITA_LOCUS13100</name>
</gene>
<dbReference type="GO" id="GO:0016758">
    <property type="term" value="F:hexosyltransferase activity"/>
    <property type="evidence" value="ECO:0007669"/>
    <property type="project" value="InterPro"/>
</dbReference>
<sequence>MQLSHKYSAVKVFVRQRMRAKFPRAYYFFGTSFFLALLIVFCFHRNSTTSTSKSLDTLRYNFRQFYENISSLAYWPNQAELEGTVTVEKAADVISSNRSTFNSTEATPAKSVNSSQAQKPSPPPTTLQPGNRSSNIELTNQLYEPGYDTPNIGLCPDLGVSLKILILIISAPNNTDKRMAIRLTWGSFTHRRDLRMGFVLGRTNSPNLTSALEKESQLYGDIIKARFLDTYRHLSLKTTSIMEWVDHYCPRVKYVLKTDDDMFINVPVLLRLVESSPNHRREIIGKLAVGAWAFRNKKSKYYISPEQYAPSILPKFIRGPAYLFTSDVVRDLYKQALRTKYLPLEDVFMSGIVAPRVNVTRVNIPEFYNSNLTLIDACRLKYHVGIMTNRTQALFDLYKKLLDSPWVCG</sequence>
<keyword evidence="3 11" id="KW-0328">Glycosyltransferase</keyword>
<dbReference type="Proteomes" id="UP001152759">
    <property type="component" value="Chromosome 8"/>
</dbReference>
<comment type="subcellular location">
    <subcellularLocation>
        <location evidence="1 11">Golgi apparatus membrane</location>
        <topology evidence="1 11">Single-pass type II membrane protein</topology>
    </subcellularLocation>
</comment>
<dbReference type="EC" id="2.4.1.-" evidence="11"/>
<dbReference type="FunFam" id="3.90.550.50:FF:000001">
    <property type="entry name" value="Hexosyltransferase"/>
    <property type="match status" value="1"/>
</dbReference>